<reference evidence="1" key="2">
    <citation type="submission" date="2020-11" db="EMBL/GenBank/DDBJ databases">
        <authorList>
            <person name="McCartney M.A."/>
            <person name="Auch B."/>
            <person name="Kono T."/>
            <person name="Mallez S."/>
            <person name="Becker A."/>
            <person name="Gohl D.M."/>
            <person name="Silverstein K.A.T."/>
            <person name="Koren S."/>
            <person name="Bechman K.B."/>
            <person name="Herman A."/>
            <person name="Abrahante J.E."/>
            <person name="Garbe J."/>
        </authorList>
    </citation>
    <scope>NUCLEOTIDE SEQUENCE</scope>
    <source>
        <strain evidence="1">Duluth1</strain>
        <tissue evidence="1">Whole animal</tissue>
    </source>
</reference>
<evidence type="ECO:0000313" key="2">
    <source>
        <dbReference type="Proteomes" id="UP000828390"/>
    </source>
</evidence>
<dbReference type="Proteomes" id="UP000828390">
    <property type="component" value="Unassembled WGS sequence"/>
</dbReference>
<proteinExistence type="predicted"/>
<evidence type="ECO:0000313" key="1">
    <source>
        <dbReference type="EMBL" id="KAH3736305.1"/>
    </source>
</evidence>
<gene>
    <name evidence="1" type="ORF">DPMN_042868</name>
</gene>
<accession>A0A9D4D0B6</accession>
<protein>
    <submittedName>
        <fullName evidence="1">Uncharacterized protein</fullName>
    </submittedName>
</protein>
<comment type="caution">
    <text evidence="1">The sequence shown here is derived from an EMBL/GenBank/DDBJ whole genome shotgun (WGS) entry which is preliminary data.</text>
</comment>
<reference evidence="1" key="1">
    <citation type="journal article" date="2019" name="bioRxiv">
        <title>The Genome of the Zebra Mussel, Dreissena polymorpha: A Resource for Invasive Species Research.</title>
        <authorList>
            <person name="McCartney M.A."/>
            <person name="Auch B."/>
            <person name="Kono T."/>
            <person name="Mallez S."/>
            <person name="Zhang Y."/>
            <person name="Obille A."/>
            <person name="Becker A."/>
            <person name="Abrahante J.E."/>
            <person name="Garbe J."/>
            <person name="Badalamenti J.P."/>
            <person name="Herman A."/>
            <person name="Mangelson H."/>
            <person name="Liachko I."/>
            <person name="Sullivan S."/>
            <person name="Sone E.D."/>
            <person name="Koren S."/>
            <person name="Silverstein K.A.T."/>
            <person name="Beckman K.B."/>
            <person name="Gohl D.M."/>
        </authorList>
    </citation>
    <scope>NUCLEOTIDE SEQUENCE</scope>
    <source>
        <strain evidence="1">Duluth1</strain>
        <tissue evidence="1">Whole animal</tissue>
    </source>
</reference>
<keyword evidence="2" id="KW-1185">Reference proteome</keyword>
<organism evidence="1 2">
    <name type="scientific">Dreissena polymorpha</name>
    <name type="common">Zebra mussel</name>
    <name type="synonym">Mytilus polymorpha</name>
    <dbReference type="NCBI Taxonomy" id="45954"/>
    <lineage>
        <taxon>Eukaryota</taxon>
        <taxon>Metazoa</taxon>
        <taxon>Spiralia</taxon>
        <taxon>Lophotrochozoa</taxon>
        <taxon>Mollusca</taxon>
        <taxon>Bivalvia</taxon>
        <taxon>Autobranchia</taxon>
        <taxon>Heteroconchia</taxon>
        <taxon>Euheterodonta</taxon>
        <taxon>Imparidentia</taxon>
        <taxon>Neoheterodontei</taxon>
        <taxon>Myida</taxon>
        <taxon>Dreissenoidea</taxon>
        <taxon>Dreissenidae</taxon>
        <taxon>Dreissena</taxon>
    </lineage>
</organism>
<dbReference type="AlphaFoldDB" id="A0A9D4D0B6"/>
<dbReference type="EMBL" id="JAIWYP010000011">
    <property type="protein sequence ID" value="KAH3736305.1"/>
    <property type="molecule type" value="Genomic_DNA"/>
</dbReference>
<name>A0A9D4D0B6_DREPO</name>
<sequence length="57" mass="5930">MGCNGACTNAVMKPDGTSWRLCDGGGAGVCDLQRGVSRSTSKEHGGRCVTTYLTYVT</sequence>